<feature type="compositionally biased region" description="Basic and acidic residues" evidence="1">
    <location>
        <begin position="846"/>
        <end position="859"/>
    </location>
</feature>
<dbReference type="PROSITE" id="PS50235">
    <property type="entry name" value="USP_3"/>
    <property type="match status" value="1"/>
</dbReference>
<reference evidence="4" key="1">
    <citation type="submission" date="2013-06" db="EMBL/GenBank/DDBJ databases">
        <authorList>
            <person name="Zhao Q."/>
        </authorList>
    </citation>
    <scope>NUCLEOTIDE SEQUENCE</scope>
    <source>
        <strain evidence="4">cv. W1943</strain>
    </source>
</reference>
<dbReference type="InterPro" id="IPR006865">
    <property type="entry name" value="DUF629"/>
</dbReference>
<dbReference type="AlphaFoldDB" id="A0A0E0QUP8"/>
<evidence type="ECO:0000256" key="1">
    <source>
        <dbReference type="SAM" id="MobiDB-lite"/>
    </source>
</evidence>
<dbReference type="CDD" id="cd02257">
    <property type="entry name" value="Peptidase_C19"/>
    <property type="match status" value="1"/>
</dbReference>
<feature type="region of interest" description="Disordered" evidence="1">
    <location>
        <begin position="1"/>
        <end position="34"/>
    </location>
</feature>
<organism evidence="3 4">
    <name type="scientific">Oryza rufipogon</name>
    <name type="common">Brownbeard rice</name>
    <name type="synonym">Asian wild rice</name>
    <dbReference type="NCBI Taxonomy" id="4529"/>
    <lineage>
        <taxon>Eukaryota</taxon>
        <taxon>Viridiplantae</taxon>
        <taxon>Streptophyta</taxon>
        <taxon>Embryophyta</taxon>
        <taxon>Tracheophyta</taxon>
        <taxon>Spermatophyta</taxon>
        <taxon>Magnoliopsida</taxon>
        <taxon>Liliopsida</taxon>
        <taxon>Poales</taxon>
        <taxon>Poaceae</taxon>
        <taxon>BOP clade</taxon>
        <taxon>Oryzoideae</taxon>
        <taxon>Oryzeae</taxon>
        <taxon>Oryzinae</taxon>
        <taxon>Oryza</taxon>
    </lineage>
</organism>
<dbReference type="Gene3D" id="3.90.70.10">
    <property type="entry name" value="Cysteine proteinases"/>
    <property type="match status" value="1"/>
</dbReference>
<dbReference type="Gramene" id="ORUFI09G20150.1">
    <property type="protein sequence ID" value="ORUFI09G20150.1"/>
    <property type="gene ID" value="ORUFI09G20150"/>
</dbReference>
<sequence>MRRGASQAQQRKDAEAAEQLDRLMREASSPRKEAREALLLDRSRRHDEAIARVDELAAKHPESAAVAHLAGLLHYHATSRAMAAKDRQGVEAHCNTARDFYIKAKRLAPNCVEIAVRLALARLRCFNDGEAEPEIERALAIPFPTDPAENNVAYDNALGTTSSRDRVEKARRVALARRPEILSYVRNRSIPGDVRTVLDYADSDGVAKAVKPAKEVALRYPYSARAHLIYAYIRLKFAQGMAPGIDNRTFLSRILADLDKVASQFKTSLVLAMFRAKLSFLLGMYIPMTVECIRASTMEWPADPWDDDVPVKSVLGEKPEDRVASIRKEFGRLQKKLDVVAIDHMQSLTIEERDSVLSVGLNSMLQHYTNEKIDEATKIVSEALSFVQKSGSWRYWICPYCVGKKIPNTDALLQHMRNKHPEGSVWPKLLSVLDPNLISDTSRGDHFSDDMTVYKDSEEQYVFHFKRILPPAVTDQRPFSEIRENKCTEGIKILEKIKLKLKNAPADILSTKFNEACAEIRDLWHDFLEISVLDFRVVILPHVMVFIWERFLQRMSEKAASESVNAADIGVVFPYVDTPDIDEILPNVDDALDNSAADNDAICPNVPDASDSDAANIDEILPNVNDALDNNSADNDAICPNVPDAPDSDAANIDEILPNVDDALDDNSADNDAICPNVPDASDSNAANIDAIHPNVVDASSSNASNTDAVCHGIDDAQGRDAAVCPNVDDAPENNADDMDAVIPDTADAPENNADDIDAVIPNTADAPENNTDDMDAVIPNIADAPENNADDMDAVIPNTADAPDRNSDIKDGSNLSHANKVQEDEANQKPENTTLSCSDGTSTDVIDKQSDAHVKDEDYGATVNENESNSPTEMVEYGNELDATPGNMEADLKCDSLKRTSLPSLSDQIYSAANTASHLLGKFDHSTEEIASISCYQKSIDDLKKNNADEDLYFLNVIIQLLWNLRHFRNEFLRGRSTFDIVHEDLCIAEKLYRIFSAWEKNEHSKTVLLLTDVKTTLCGIVNDSNMFQTAGRNFASEIMAIILRSLDKFENSVCVGSMRIVLDAPCRHCVWYTLGLFGTRLKQLMSCRCGEWFGEEYILLFHKLDASSPHSTKINCFDELPMLMDYQSDWERRCNNCSGSVKQIGCFLSKGPHFFTIVMKDWLGSDGSQAILSEALFGIGSPLDITLLYKGVTLPHIGGHSATKYRLASVICYVEHGYVCFARDQDDKWLKYDTTTVKTVDTWGELLELYREINIQPEVLVYEVIK</sequence>
<feature type="compositionally biased region" description="Basic and acidic residues" evidence="1">
    <location>
        <begin position="803"/>
        <end position="812"/>
    </location>
</feature>
<dbReference type="EnsemblPlants" id="ORUFI09G20150.1">
    <property type="protein sequence ID" value="ORUFI09G20150.1"/>
    <property type="gene ID" value="ORUFI09G20150"/>
</dbReference>
<protein>
    <recommendedName>
        <fullName evidence="2">USP domain-containing protein</fullName>
    </recommendedName>
</protein>
<feature type="compositionally biased region" description="Basic and acidic residues" evidence="1">
    <location>
        <begin position="10"/>
        <end position="34"/>
    </location>
</feature>
<dbReference type="Gene3D" id="1.25.40.10">
    <property type="entry name" value="Tetratricopeptide repeat domain"/>
    <property type="match status" value="1"/>
</dbReference>
<reference evidence="3" key="2">
    <citation type="submission" date="2015-06" db="UniProtKB">
        <authorList>
            <consortium name="EnsemblPlants"/>
        </authorList>
    </citation>
    <scope>IDENTIFICATION</scope>
</reference>
<feature type="region of interest" description="Disordered" evidence="1">
    <location>
        <begin position="727"/>
        <end position="756"/>
    </location>
</feature>
<dbReference type="InterPro" id="IPR011990">
    <property type="entry name" value="TPR-like_helical_dom_sf"/>
</dbReference>
<evidence type="ECO:0000313" key="4">
    <source>
        <dbReference type="Proteomes" id="UP000008022"/>
    </source>
</evidence>
<dbReference type="PANTHER" id="PTHR34465:SF3">
    <property type="entry name" value="OS09G0547900 PROTEIN"/>
    <property type="match status" value="1"/>
</dbReference>
<feature type="compositionally biased region" description="Polar residues" evidence="1">
    <location>
        <begin position="830"/>
        <end position="845"/>
    </location>
</feature>
<name>A0A0E0QUP8_ORYRU</name>
<feature type="domain" description="USP" evidence="2">
    <location>
        <begin position="944"/>
        <end position="1267"/>
    </location>
</feature>
<feature type="compositionally biased region" description="Acidic residues" evidence="1">
    <location>
        <begin position="730"/>
        <end position="740"/>
    </location>
</feature>
<dbReference type="InterPro" id="IPR028889">
    <property type="entry name" value="USP"/>
</dbReference>
<dbReference type="OMA" id="MDAVIPN"/>
<dbReference type="InterPro" id="IPR001394">
    <property type="entry name" value="Peptidase_C19_UCH"/>
</dbReference>
<dbReference type="GO" id="GO:0004843">
    <property type="term" value="F:cysteine-type deubiquitinase activity"/>
    <property type="evidence" value="ECO:0007669"/>
    <property type="project" value="InterPro"/>
</dbReference>
<dbReference type="SUPFAM" id="SSF54001">
    <property type="entry name" value="Cysteine proteinases"/>
    <property type="match status" value="1"/>
</dbReference>
<feature type="region of interest" description="Disordered" evidence="1">
    <location>
        <begin position="784"/>
        <end position="873"/>
    </location>
</feature>
<evidence type="ECO:0000313" key="3">
    <source>
        <dbReference type="EnsemblPlants" id="ORUFI09G20150.1"/>
    </source>
</evidence>
<dbReference type="GO" id="GO:0016579">
    <property type="term" value="P:protein deubiquitination"/>
    <property type="evidence" value="ECO:0007669"/>
    <property type="project" value="InterPro"/>
</dbReference>
<feature type="compositionally biased region" description="Polar residues" evidence="1">
    <location>
        <begin position="864"/>
        <end position="873"/>
    </location>
</feature>
<accession>A0A0E0QUP8</accession>
<proteinExistence type="predicted"/>
<dbReference type="Proteomes" id="UP000008022">
    <property type="component" value="Unassembled WGS sequence"/>
</dbReference>
<evidence type="ECO:0000259" key="2">
    <source>
        <dbReference type="PROSITE" id="PS50235"/>
    </source>
</evidence>
<dbReference type="Pfam" id="PF00443">
    <property type="entry name" value="UCH"/>
    <property type="match status" value="1"/>
</dbReference>
<dbReference type="InterPro" id="IPR038765">
    <property type="entry name" value="Papain-like_cys_pep_sf"/>
</dbReference>
<dbReference type="eggNOG" id="KOG1887">
    <property type="taxonomic scope" value="Eukaryota"/>
</dbReference>
<dbReference type="Pfam" id="PF04780">
    <property type="entry name" value="DUF629"/>
    <property type="match status" value="1"/>
</dbReference>
<dbReference type="PANTHER" id="PTHR34465">
    <property type="entry name" value="CARBOXYL-TERMINAL HYDROLASE-LIKE PROTEIN, PUTATIVE (DUF627 AND DUF629)-RELATED"/>
    <property type="match status" value="1"/>
</dbReference>
<dbReference type="SUPFAM" id="SSF48452">
    <property type="entry name" value="TPR-like"/>
    <property type="match status" value="1"/>
</dbReference>
<keyword evidence="4" id="KW-1185">Reference proteome</keyword>